<evidence type="ECO:0000256" key="1">
    <source>
        <dbReference type="ARBA" id="ARBA00022679"/>
    </source>
</evidence>
<evidence type="ECO:0000256" key="2">
    <source>
        <dbReference type="ARBA" id="ARBA00022801"/>
    </source>
</evidence>
<comment type="caution">
    <text evidence="5">The sequence shown here is derived from an EMBL/GenBank/DDBJ whole genome shotgun (WGS) entry which is preliminary data.</text>
</comment>
<reference evidence="5" key="1">
    <citation type="journal article" date="2014" name="Int. J. Syst. Evol. Microbiol.">
        <title>Complete genome sequence of Corynebacterium casei LMG S-19264T (=DSM 44701T), isolated from a smear-ripened cheese.</title>
        <authorList>
            <consortium name="US DOE Joint Genome Institute (JGI-PGF)"/>
            <person name="Walter F."/>
            <person name="Albersmeier A."/>
            <person name="Kalinowski J."/>
            <person name="Ruckert C."/>
        </authorList>
    </citation>
    <scope>NUCLEOTIDE SEQUENCE</scope>
    <source>
        <strain evidence="5">KCTC 32513</strain>
    </source>
</reference>
<dbReference type="GO" id="GO:0016410">
    <property type="term" value="F:N-acyltransferase activity"/>
    <property type="evidence" value="ECO:0007669"/>
    <property type="project" value="TreeGrafter"/>
</dbReference>
<keyword evidence="3" id="KW-0443">Lipid metabolism</keyword>
<dbReference type="PANTHER" id="PTHR13943:SF77">
    <property type="entry name" value="LRAT DOMAIN-CONTAINING PROTEIN"/>
    <property type="match status" value="1"/>
</dbReference>
<dbReference type="GO" id="GO:0008970">
    <property type="term" value="F:phospholipase A1 activity"/>
    <property type="evidence" value="ECO:0007669"/>
    <property type="project" value="TreeGrafter"/>
</dbReference>
<keyword evidence="2" id="KW-0378">Hydrolase</keyword>
<dbReference type="GO" id="GO:0005737">
    <property type="term" value="C:cytoplasm"/>
    <property type="evidence" value="ECO:0007669"/>
    <property type="project" value="TreeGrafter"/>
</dbReference>
<name>A0A8J3G1H8_9PROT</name>
<organism evidence="5 6">
    <name type="scientific">Algimonas arctica</name>
    <dbReference type="NCBI Taxonomy" id="1479486"/>
    <lineage>
        <taxon>Bacteria</taxon>
        <taxon>Pseudomonadati</taxon>
        <taxon>Pseudomonadota</taxon>
        <taxon>Alphaproteobacteria</taxon>
        <taxon>Maricaulales</taxon>
        <taxon>Robiginitomaculaceae</taxon>
        <taxon>Algimonas</taxon>
    </lineage>
</organism>
<dbReference type="GO" id="GO:0004623">
    <property type="term" value="F:phospholipase A2 activity"/>
    <property type="evidence" value="ECO:0007669"/>
    <property type="project" value="TreeGrafter"/>
</dbReference>
<feature type="domain" description="LRAT" evidence="4">
    <location>
        <begin position="19"/>
        <end position="112"/>
    </location>
</feature>
<keyword evidence="6" id="KW-1185">Reference proteome</keyword>
<gene>
    <name evidence="5" type="ORF">GCM10009069_07730</name>
</gene>
<dbReference type="PANTHER" id="PTHR13943">
    <property type="entry name" value="HRAS-LIKE SUPPRESSOR - RELATED"/>
    <property type="match status" value="1"/>
</dbReference>
<dbReference type="PROSITE" id="PS51934">
    <property type="entry name" value="LRAT"/>
    <property type="match status" value="1"/>
</dbReference>
<dbReference type="GO" id="GO:0070292">
    <property type="term" value="P:N-acylphosphatidylethanolamine metabolic process"/>
    <property type="evidence" value="ECO:0007669"/>
    <property type="project" value="TreeGrafter"/>
</dbReference>
<dbReference type="AlphaFoldDB" id="A0A8J3G1H8"/>
<evidence type="ECO:0000313" key="5">
    <source>
        <dbReference type="EMBL" id="GHA86941.1"/>
    </source>
</evidence>
<dbReference type="RefSeq" id="WP_189495600.1">
    <property type="nucleotide sequence ID" value="NZ_BMZH01000002.1"/>
</dbReference>
<evidence type="ECO:0000256" key="3">
    <source>
        <dbReference type="ARBA" id="ARBA00023098"/>
    </source>
</evidence>
<sequence length="123" mass="13566">MSRYPYERATRLYPAGSLLAIRIRGLFDHVGIATGYGTVIHSSARYGRVMETDLADFSGGRAVRAVAYASSLSGTEVVVRARGRMGQRYNPIARNCEHFVSWCVSGEARSSQLGPFDLGRHLR</sequence>
<dbReference type="Gene3D" id="3.90.1720.10">
    <property type="entry name" value="endopeptidase domain like (from Nostoc punctiforme)"/>
    <property type="match status" value="1"/>
</dbReference>
<proteinExistence type="predicted"/>
<evidence type="ECO:0000313" key="6">
    <source>
        <dbReference type="Proteomes" id="UP000634004"/>
    </source>
</evidence>
<keyword evidence="1" id="KW-0808">Transferase</keyword>
<accession>A0A8J3G1H8</accession>
<dbReference type="InterPro" id="IPR007053">
    <property type="entry name" value="LRAT_dom"/>
</dbReference>
<protein>
    <recommendedName>
        <fullName evidence="4">LRAT domain-containing protein</fullName>
    </recommendedName>
</protein>
<evidence type="ECO:0000259" key="4">
    <source>
        <dbReference type="PROSITE" id="PS51934"/>
    </source>
</evidence>
<dbReference type="EMBL" id="BMZH01000002">
    <property type="protein sequence ID" value="GHA86941.1"/>
    <property type="molecule type" value="Genomic_DNA"/>
</dbReference>
<dbReference type="Pfam" id="PF04970">
    <property type="entry name" value="LRAT"/>
    <property type="match status" value="1"/>
</dbReference>
<dbReference type="Proteomes" id="UP000634004">
    <property type="component" value="Unassembled WGS sequence"/>
</dbReference>
<reference evidence="5" key="2">
    <citation type="submission" date="2020-09" db="EMBL/GenBank/DDBJ databases">
        <authorList>
            <person name="Sun Q."/>
            <person name="Kim S."/>
        </authorList>
    </citation>
    <scope>NUCLEOTIDE SEQUENCE</scope>
    <source>
        <strain evidence="5">KCTC 32513</strain>
    </source>
</reference>
<dbReference type="InterPro" id="IPR051496">
    <property type="entry name" value="H-rev107_PLA/AT"/>
</dbReference>